<keyword evidence="4" id="KW-0472">Membrane</keyword>
<dbReference type="GO" id="GO:0006935">
    <property type="term" value="P:chemotaxis"/>
    <property type="evidence" value="ECO:0007669"/>
    <property type="project" value="InterPro"/>
</dbReference>
<name>A0A850T7X5_9BACT</name>
<evidence type="ECO:0000256" key="3">
    <source>
        <dbReference type="PROSITE-ProRule" id="PRU00284"/>
    </source>
</evidence>
<dbReference type="CDD" id="cd06225">
    <property type="entry name" value="HAMP"/>
    <property type="match status" value="1"/>
</dbReference>
<dbReference type="Proteomes" id="UP000553343">
    <property type="component" value="Unassembled WGS sequence"/>
</dbReference>
<dbReference type="Gene3D" id="1.10.287.950">
    <property type="entry name" value="Methyl-accepting chemotaxis protein"/>
    <property type="match status" value="1"/>
</dbReference>
<dbReference type="InterPro" id="IPR004089">
    <property type="entry name" value="MCPsignal_dom"/>
</dbReference>
<gene>
    <name evidence="7" type="ORF">HXW94_00385</name>
</gene>
<dbReference type="GO" id="GO:0004888">
    <property type="term" value="F:transmembrane signaling receptor activity"/>
    <property type="evidence" value="ECO:0007669"/>
    <property type="project" value="InterPro"/>
</dbReference>
<dbReference type="SUPFAM" id="SSF58104">
    <property type="entry name" value="Methyl-accepting chemotaxis protein (MCP) signaling domain"/>
    <property type="match status" value="1"/>
</dbReference>
<feature type="domain" description="Methyl-accepting transducer" evidence="5">
    <location>
        <begin position="280"/>
        <end position="516"/>
    </location>
</feature>
<dbReference type="Gene3D" id="1.10.8.500">
    <property type="entry name" value="HAMP domain in histidine kinase"/>
    <property type="match status" value="1"/>
</dbReference>
<evidence type="ECO:0000313" key="7">
    <source>
        <dbReference type="EMBL" id="NWH03466.1"/>
    </source>
</evidence>
<dbReference type="EMBL" id="JACADJ010000001">
    <property type="protein sequence ID" value="NWH03466.1"/>
    <property type="molecule type" value="Genomic_DNA"/>
</dbReference>
<proteinExistence type="inferred from homology"/>
<evidence type="ECO:0000256" key="4">
    <source>
        <dbReference type="SAM" id="Phobius"/>
    </source>
</evidence>
<evidence type="ECO:0000256" key="1">
    <source>
        <dbReference type="ARBA" id="ARBA00023224"/>
    </source>
</evidence>
<keyword evidence="4" id="KW-0812">Transmembrane</keyword>
<evidence type="ECO:0000313" key="8">
    <source>
        <dbReference type="Proteomes" id="UP000553343"/>
    </source>
</evidence>
<dbReference type="SMART" id="SM00283">
    <property type="entry name" value="MA"/>
    <property type="match status" value="1"/>
</dbReference>
<keyword evidence="4" id="KW-1133">Transmembrane helix</keyword>
<evidence type="ECO:0000256" key="2">
    <source>
        <dbReference type="ARBA" id="ARBA00029447"/>
    </source>
</evidence>
<accession>A0A850T7X5</accession>
<dbReference type="Pfam" id="PF00015">
    <property type="entry name" value="MCPsignal"/>
    <property type="match status" value="1"/>
</dbReference>
<dbReference type="AlphaFoldDB" id="A0A850T7X5"/>
<dbReference type="PRINTS" id="PR00260">
    <property type="entry name" value="CHEMTRNSDUCR"/>
</dbReference>
<sequence length="554" mass="60255">MENVEDNGKKNIDSLSKNFQRIEKKFNTLTRTTKDIVTNLYISSYGALTKSIANQIFPLVINFQMEEARQSIRTLMEENPAISWIEFSTSETPSQDDVINMGVRLTGDMQKVFSHTIRDDFNYMGLSLQVNLESMEAVSRIESMLQEINAENKKVISGIIGQQKKEVSEIKMFSSELSKAAQRALNLKLIFIMSFTFVVIGISMSFVARSIVRPILTSIAFARQIAKGNFSRTIDTNRKDEVGGLIQSLNEMIGGLGRIFTGLKGEAGLLSESSQALSSVSVNLSSVSKETNTNAKALFNAARTMNLNIRDVESAVREAASNIERIVNSTTDMESVIVSSVKSSEDMRDISLRASNRGKAVLETTTALGKSASRITRITESITEISESTNLLALNATIEAARAGEAGKGFAVVANEIKDLARQTAEATMEIKQHIDGIQASAGQALEEITGITQLIAEVDERAVSVAGAMEAQSGKTRDIADSISSVSVGIREITNSIADNADLSERITEDSRNLTQASEVTSGESLNVKEKSDELNIIAAKLFETVGQFQLGP</sequence>
<dbReference type="PANTHER" id="PTHR32089:SF112">
    <property type="entry name" value="LYSOZYME-LIKE PROTEIN-RELATED"/>
    <property type="match status" value="1"/>
</dbReference>
<dbReference type="PANTHER" id="PTHR32089">
    <property type="entry name" value="METHYL-ACCEPTING CHEMOTAXIS PROTEIN MCPB"/>
    <property type="match status" value="1"/>
</dbReference>
<evidence type="ECO:0000259" key="6">
    <source>
        <dbReference type="PROSITE" id="PS50885"/>
    </source>
</evidence>
<dbReference type="InterPro" id="IPR003660">
    <property type="entry name" value="HAMP_dom"/>
</dbReference>
<evidence type="ECO:0000259" key="5">
    <source>
        <dbReference type="PROSITE" id="PS50111"/>
    </source>
</evidence>
<dbReference type="SMART" id="SM00304">
    <property type="entry name" value="HAMP"/>
    <property type="match status" value="1"/>
</dbReference>
<organism evidence="7 8">
    <name type="scientific">Desulfobacter latus</name>
    <dbReference type="NCBI Taxonomy" id="2292"/>
    <lineage>
        <taxon>Bacteria</taxon>
        <taxon>Pseudomonadati</taxon>
        <taxon>Thermodesulfobacteriota</taxon>
        <taxon>Desulfobacteria</taxon>
        <taxon>Desulfobacterales</taxon>
        <taxon>Desulfobacteraceae</taxon>
        <taxon>Desulfobacter</taxon>
    </lineage>
</organism>
<dbReference type="PROSITE" id="PS50111">
    <property type="entry name" value="CHEMOTAXIS_TRANSDUC_2"/>
    <property type="match status" value="1"/>
</dbReference>
<comment type="caution">
    <text evidence="7">The sequence shown here is derived from an EMBL/GenBank/DDBJ whole genome shotgun (WGS) entry which is preliminary data.</text>
</comment>
<feature type="domain" description="HAMP" evidence="6">
    <location>
        <begin position="209"/>
        <end position="261"/>
    </location>
</feature>
<keyword evidence="1 3" id="KW-0807">Transducer</keyword>
<dbReference type="GO" id="GO:0007165">
    <property type="term" value="P:signal transduction"/>
    <property type="evidence" value="ECO:0007669"/>
    <property type="project" value="UniProtKB-KW"/>
</dbReference>
<protein>
    <submittedName>
        <fullName evidence="7">Methyl-accepting chemotaxis protein</fullName>
    </submittedName>
</protein>
<dbReference type="GO" id="GO:0016020">
    <property type="term" value="C:membrane"/>
    <property type="evidence" value="ECO:0007669"/>
    <property type="project" value="InterPro"/>
</dbReference>
<dbReference type="PROSITE" id="PS50885">
    <property type="entry name" value="HAMP"/>
    <property type="match status" value="1"/>
</dbReference>
<keyword evidence="8" id="KW-1185">Reference proteome</keyword>
<dbReference type="InterPro" id="IPR004090">
    <property type="entry name" value="Chemotax_Me-accpt_rcpt"/>
</dbReference>
<reference evidence="7 8" key="1">
    <citation type="submission" date="2020-06" db="EMBL/GenBank/DDBJ databases">
        <title>High-quality draft genome of sulfate reducer Desulfobacter latus type strain AcrS2 isolated from marine sediment.</title>
        <authorList>
            <person name="Hoppe M."/>
            <person name="Larsen C.K."/>
            <person name="Marshall I.P.G."/>
            <person name="Schramm A."/>
            <person name="Marietou A.G."/>
        </authorList>
    </citation>
    <scope>NUCLEOTIDE SEQUENCE [LARGE SCALE GENOMIC DNA]</scope>
    <source>
        <strain evidence="7 8">AcRS2</strain>
    </source>
</reference>
<dbReference type="RefSeq" id="WP_218576505.1">
    <property type="nucleotide sequence ID" value="NZ_JACADJ010000001.1"/>
</dbReference>
<dbReference type="Pfam" id="PF00672">
    <property type="entry name" value="HAMP"/>
    <property type="match status" value="1"/>
</dbReference>
<comment type="similarity">
    <text evidence="2">Belongs to the methyl-accepting chemotaxis (MCP) protein family.</text>
</comment>
<feature type="transmembrane region" description="Helical" evidence="4">
    <location>
        <begin position="189"/>
        <end position="208"/>
    </location>
</feature>